<dbReference type="Pfam" id="PF00571">
    <property type="entry name" value="CBS"/>
    <property type="match status" value="3"/>
</dbReference>
<evidence type="ECO:0000259" key="4">
    <source>
        <dbReference type="PROSITE" id="PS51371"/>
    </source>
</evidence>
<dbReference type="InterPro" id="IPR000644">
    <property type="entry name" value="CBS_dom"/>
</dbReference>
<name>A0A167M4S1_PHYB8</name>
<dbReference type="InParanoid" id="A0A167M4S1"/>
<dbReference type="SMART" id="SM00116">
    <property type="entry name" value="CBS"/>
    <property type="match status" value="4"/>
</dbReference>
<dbReference type="Gene3D" id="3.10.580.10">
    <property type="entry name" value="CBS-domain"/>
    <property type="match status" value="2"/>
</dbReference>
<dbReference type="PANTHER" id="PTHR13780:SF128">
    <property type="entry name" value="CBS DOMAIN-CONTAINING PROTEIN"/>
    <property type="match status" value="1"/>
</dbReference>
<evidence type="ECO:0000313" key="5">
    <source>
        <dbReference type="EMBL" id="OAD71797.1"/>
    </source>
</evidence>
<feature type="domain" description="CBS" evidence="4">
    <location>
        <begin position="17"/>
        <end position="76"/>
    </location>
</feature>
<proteinExistence type="predicted"/>
<dbReference type="EMBL" id="KV440985">
    <property type="protein sequence ID" value="OAD71797.1"/>
    <property type="molecule type" value="Genomic_DNA"/>
</dbReference>
<feature type="domain" description="CBS" evidence="4">
    <location>
        <begin position="174"/>
        <end position="230"/>
    </location>
</feature>
<dbReference type="Proteomes" id="UP000077315">
    <property type="component" value="Unassembled WGS sequence"/>
</dbReference>
<dbReference type="GeneID" id="28994876"/>
<dbReference type="STRING" id="763407.A0A167M4S1"/>
<dbReference type="RefSeq" id="XP_018289837.1">
    <property type="nucleotide sequence ID" value="XM_018433970.1"/>
</dbReference>
<dbReference type="VEuPathDB" id="FungiDB:PHYBLDRAFT_159345"/>
<organism evidence="5 6">
    <name type="scientific">Phycomyces blakesleeanus (strain ATCC 8743b / DSM 1359 / FGSC 10004 / NBRC 33097 / NRRL 1555)</name>
    <dbReference type="NCBI Taxonomy" id="763407"/>
    <lineage>
        <taxon>Eukaryota</taxon>
        <taxon>Fungi</taxon>
        <taxon>Fungi incertae sedis</taxon>
        <taxon>Mucoromycota</taxon>
        <taxon>Mucoromycotina</taxon>
        <taxon>Mucoromycetes</taxon>
        <taxon>Mucorales</taxon>
        <taxon>Phycomycetaceae</taxon>
        <taxon>Phycomyces</taxon>
    </lineage>
</organism>
<feature type="domain" description="CBS" evidence="4">
    <location>
        <begin position="242"/>
        <end position="302"/>
    </location>
</feature>
<evidence type="ECO:0000256" key="1">
    <source>
        <dbReference type="ARBA" id="ARBA00022737"/>
    </source>
</evidence>
<protein>
    <recommendedName>
        <fullName evidence="4">CBS domain-containing protein</fullName>
    </recommendedName>
</protein>
<keyword evidence="2 3" id="KW-0129">CBS domain</keyword>
<dbReference type="InterPro" id="IPR050511">
    <property type="entry name" value="AMPK_gamma/SDS23_families"/>
</dbReference>
<accession>A0A167M4S1</accession>
<dbReference type="OrthoDB" id="449052at2759"/>
<keyword evidence="6" id="KW-1185">Reference proteome</keyword>
<dbReference type="PANTHER" id="PTHR13780">
    <property type="entry name" value="AMP-ACTIVATED PROTEIN KINASE, GAMMA REGULATORY SUBUNIT"/>
    <property type="match status" value="1"/>
</dbReference>
<dbReference type="SUPFAM" id="SSF54631">
    <property type="entry name" value="CBS-domain pair"/>
    <property type="match status" value="2"/>
</dbReference>
<gene>
    <name evidence="5" type="ORF">PHYBLDRAFT_159345</name>
</gene>
<evidence type="ECO:0000256" key="2">
    <source>
        <dbReference type="ARBA" id="ARBA00023122"/>
    </source>
</evidence>
<evidence type="ECO:0000256" key="3">
    <source>
        <dbReference type="PROSITE-ProRule" id="PRU00703"/>
    </source>
</evidence>
<reference evidence="6" key="1">
    <citation type="submission" date="2015-06" db="EMBL/GenBank/DDBJ databases">
        <title>Expansion of signal transduction pathways in fungi by whole-genome duplication.</title>
        <authorList>
            <consortium name="DOE Joint Genome Institute"/>
            <person name="Corrochano L.M."/>
            <person name="Kuo A."/>
            <person name="Marcet-Houben M."/>
            <person name="Polaino S."/>
            <person name="Salamov A."/>
            <person name="Villalobos J.M."/>
            <person name="Alvarez M.I."/>
            <person name="Avalos J."/>
            <person name="Benito E.P."/>
            <person name="Benoit I."/>
            <person name="Burger G."/>
            <person name="Camino L.P."/>
            <person name="Canovas D."/>
            <person name="Cerda-Olmedo E."/>
            <person name="Cheng J.-F."/>
            <person name="Dominguez A."/>
            <person name="Elias M."/>
            <person name="Eslava A.P."/>
            <person name="Glaser F."/>
            <person name="Grimwood J."/>
            <person name="Gutierrez G."/>
            <person name="Heitman J."/>
            <person name="Henrissat B."/>
            <person name="Iturriaga E.A."/>
            <person name="Lang B.F."/>
            <person name="Lavin J.L."/>
            <person name="Lee S."/>
            <person name="Li W."/>
            <person name="Lindquist E."/>
            <person name="Lopez-Garcia S."/>
            <person name="Luque E.M."/>
            <person name="Marcos A.T."/>
            <person name="Martin J."/>
            <person name="McCluskey K."/>
            <person name="Medina H.R."/>
            <person name="Miralles-Duran A."/>
            <person name="Miyazaki A."/>
            <person name="Munoz-Torres E."/>
            <person name="Oguiza J.A."/>
            <person name="Ohm R."/>
            <person name="Olmedo M."/>
            <person name="Orejas M."/>
            <person name="Ortiz-Castellanos L."/>
            <person name="Pisabarro A.G."/>
            <person name="Rodriguez-Romero J."/>
            <person name="Ruiz-Herrera J."/>
            <person name="Ruiz-Vazquez R."/>
            <person name="Sanz C."/>
            <person name="Schackwitz W."/>
            <person name="Schmutz J."/>
            <person name="Shahriari M."/>
            <person name="Shelest E."/>
            <person name="Silva-Franco F."/>
            <person name="Soanes D."/>
            <person name="Syed K."/>
            <person name="Tagua V.G."/>
            <person name="Talbot N.J."/>
            <person name="Thon M."/>
            <person name="De vries R.P."/>
            <person name="Wiebenga A."/>
            <person name="Yadav J.S."/>
            <person name="Braun E.L."/>
            <person name="Baker S."/>
            <person name="Garre V."/>
            <person name="Horwitz B."/>
            <person name="Torres-Martinez S."/>
            <person name="Idnurm A."/>
            <person name="Herrera-Estrella A."/>
            <person name="Gabaldon T."/>
            <person name="Grigoriev I.V."/>
        </authorList>
    </citation>
    <scope>NUCLEOTIDE SEQUENCE [LARGE SCALE GENOMIC DNA]</scope>
    <source>
        <strain evidence="6">NRRL 1555(-)</strain>
    </source>
</reference>
<evidence type="ECO:0000313" key="6">
    <source>
        <dbReference type="Proteomes" id="UP000077315"/>
    </source>
</evidence>
<dbReference type="AlphaFoldDB" id="A0A167M4S1"/>
<keyword evidence="1" id="KW-0677">Repeat</keyword>
<dbReference type="InterPro" id="IPR046342">
    <property type="entry name" value="CBS_dom_sf"/>
</dbReference>
<sequence length="302" mass="33595">MVTSITHLKPNNLSLAHSKLRLIAVSPTVSVQTALDLMYKNKITSLPIFSHNNTTIVSIVNLFDILIYLVADSRSVVQKDQRKLNEPIENVLGLDSDRESYRVYQCDCQDELLETLKLFASGIHRVLVVDYSDKNDNPWLLSQTDVIRHISGHLDCIADLVSVDSTVESLGFLKNKPMVTVPLTQSALDVYRLMAKKDLGGLPIVDSEGRLQGDLCLEDLPGANLEMIEQLVLPCGDYVKKMAGHQVITPTATPDTSLKDILATMAKEDTHRVWIVDSKKTLKLIGVVTMSDIINLLCKKHH</sequence>
<dbReference type="PROSITE" id="PS51371">
    <property type="entry name" value="CBS"/>
    <property type="match status" value="3"/>
</dbReference>